<comment type="caution">
    <text evidence="4">The sequence shown here is derived from an EMBL/GenBank/DDBJ whole genome shotgun (WGS) entry which is preliminary data.</text>
</comment>
<dbReference type="Pfam" id="PF01168">
    <property type="entry name" value="Ala_racemase_N"/>
    <property type="match status" value="1"/>
</dbReference>
<dbReference type="Proteomes" id="UP001231616">
    <property type="component" value="Unassembled WGS sequence"/>
</dbReference>
<dbReference type="SUPFAM" id="SSF51419">
    <property type="entry name" value="PLP-binding barrel"/>
    <property type="match status" value="1"/>
</dbReference>
<dbReference type="Pfam" id="PF14031">
    <property type="entry name" value="D-ser_dehydrat"/>
    <property type="match status" value="1"/>
</dbReference>
<dbReference type="EMBL" id="JAUZVZ010000004">
    <property type="protein sequence ID" value="MDP4535259.1"/>
    <property type="molecule type" value="Genomic_DNA"/>
</dbReference>
<dbReference type="GO" id="GO:0008784">
    <property type="term" value="F:alanine racemase activity"/>
    <property type="evidence" value="ECO:0007669"/>
    <property type="project" value="UniProtKB-EC"/>
</dbReference>
<keyword evidence="5" id="KW-1185">Reference proteome</keyword>
<evidence type="ECO:0000313" key="4">
    <source>
        <dbReference type="EMBL" id="MDP4535259.1"/>
    </source>
</evidence>
<name>A0ABT9GW28_9GAMM</name>
<dbReference type="InterPro" id="IPR029066">
    <property type="entry name" value="PLP-binding_barrel"/>
</dbReference>
<proteinExistence type="inferred from homology"/>
<evidence type="ECO:0000313" key="5">
    <source>
        <dbReference type="Proteomes" id="UP001231616"/>
    </source>
</evidence>
<keyword evidence="2" id="KW-0456">Lyase</keyword>
<reference evidence="4 5" key="1">
    <citation type="submission" date="2023-08" db="EMBL/GenBank/DDBJ databases">
        <authorList>
            <person name="Joshi A."/>
            <person name="Thite S."/>
        </authorList>
    </citation>
    <scope>NUCLEOTIDE SEQUENCE [LARGE SCALE GENOMIC DNA]</scope>
    <source>
        <strain evidence="4 5">AC40</strain>
    </source>
</reference>
<dbReference type="InterPro" id="IPR001608">
    <property type="entry name" value="Ala_racemase_N"/>
</dbReference>
<dbReference type="InterPro" id="IPR051466">
    <property type="entry name" value="D-amino_acid_metab_enzyme"/>
</dbReference>
<dbReference type="PANTHER" id="PTHR28004">
    <property type="entry name" value="ZGC:162816-RELATED"/>
    <property type="match status" value="1"/>
</dbReference>
<dbReference type="SMART" id="SM01119">
    <property type="entry name" value="D-ser_dehydrat"/>
    <property type="match status" value="1"/>
</dbReference>
<dbReference type="EC" id="5.1.1.1" evidence="4"/>
<dbReference type="PANTHER" id="PTHR28004:SF8">
    <property type="entry name" value="D-SERINE DEAMINASE"/>
    <property type="match status" value="1"/>
</dbReference>
<sequence length="400" mass="44059">MMKHKAAHTLRSPLNTNIFEDVVALPAAILKRSAVDNNIEWMQRFADQSSVCLAPHGKTTMAPALFKRQLKAGAWGITVATAYQAQIAAQAGARRIIIANQLLGQANMALVAELLAQGLDIYCCVDSVTNAETLATFFLQQQLELACLVEIGISDGRCGVRDQKQARQLAESIHALEGIQLAGVEFYEGVAKDKASVESWVQQAGGFCLQLHADGLLQHHTALLTGAGSVWYDVVAESFARLALPDFITPVIRPGCYITHDHQLYHQAQQQIKQRSALAIQLNGDLIPALELVAFIQSIPEKGKAVLGLGKRDVAFDAGLPQVIALYRHGKKRNVDLQHCETTKVMDQHAFWHYSSAVQPQVGDMVVLGSSHPCLTFDKWRCIWLVDDDYHLLETIETFF</sequence>
<comment type="similarity">
    <text evidence="1">Belongs to the DSD1 family.</text>
</comment>
<dbReference type="Gene3D" id="3.20.20.10">
    <property type="entry name" value="Alanine racemase"/>
    <property type="match status" value="1"/>
</dbReference>
<evidence type="ECO:0000256" key="2">
    <source>
        <dbReference type="ARBA" id="ARBA00023239"/>
    </source>
</evidence>
<organism evidence="4 5">
    <name type="scientific">Alkalimonas collagenimarina</name>
    <dbReference type="NCBI Taxonomy" id="400390"/>
    <lineage>
        <taxon>Bacteria</taxon>
        <taxon>Pseudomonadati</taxon>
        <taxon>Pseudomonadota</taxon>
        <taxon>Gammaproteobacteria</taxon>
        <taxon>Alkalimonas</taxon>
    </lineage>
</organism>
<dbReference type="RefSeq" id="WP_305892529.1">
    <property type="nucleotide sequence ID" value="NZ_JAUZVZ010000004.1"/>
</dbReference>
<keyword evidence="4" id="KW-0413">Isomerase</keyword>
<dbReference type="InterPro" id="IPR026956">
    <property type="entry name" value="D-ser_dehydrat-like_dom"/>
</dbReference>
<dbReference type="Gene3D" id="2.40.37.20">
    <property type="entry name" value="D-serine dehydratase-like domain"/>
    <property type="match status" value="1"/>
</dbReference>
<evidence type="ECO:0000259" key="3">
    <source>
        <dbReference type="SMART" id="SM01119"/>
    </source>
</evidence>
<protein>
    <submittedName>
        <fullName evidence="4">Alanine racemase</fullName>
        <ecNumber evidence="4">5.1.1.1</ecNumber>
    </submittedName>
</protein>
<feature type="domain" description="D-serine dehydratase-like" evidence="3">
    <location>
        <begin position="289"/>
        <end position="387"/>
    </location>
</feature>
<evidence type="ECO:0000256" key="1">
    <source>
        <dbReference type="ARBA" id="ARBA00005323"/>
    </source>
</evidence>
<accession>A0ABT9GW28</accession>
<dbReference type="InterPro" id="IPR042208">
    <property type="entry name" value="D-ser_dehydrat-like_sf"/>
</dbReference>
<gene>
    <name evidence="4" type="ORF">Q3O60_03535</name>
</gene>